<organism evidence="1 2">
    <name type="scientific">Gordonia hydrophobica</name>
    <dbReference type="NCBI Taxonomy" id="40516"/>
    <lineage>
        <taxon>Bacteria</taxon>
        <taxon>Bacillati</taxon>
        <taxon>Actinomycetota</taxon>
        <taxon>Actinomycetes</taxon>
        <taxon>Mycobacteriales</taxon>
        <taxon>Gordoniaceae</taxon>
        <taxon>Gordonia</taxon>
    </lineage>
</organism>
<proteinExistence type="predicted"/>
<accession>A0ABZ2U6V1</accession>
<name>A0ABZ2U6V1_9ACTN</name>
<sequence length="204" mass="21308">MAIDGGGREGDPVPDLHIRVIGAQARARDRVAIDGASIPVIVVAGKSDARTRMLSLADTAARDLGRPVLPVSGLLAAAHLTPDDVVLLRGWEQSGVTVPTAAAAFSDGDCSQRERARMMALLGRAGLTAVFGHLATMPTATADDLTTMLRTLSGIDALIAPITGAADRIAQGRRVRRLSALRLLAARGPNRAAAERRLIAESVR</sequence>
<evidence type="ECO:0000313" key="1">
    <source>
        <dbReference type="EMBL" id="WYY09126.1"/>
    </source>
</evidence>
<protein>
    <submittedName>
        <fullName evidence="1">Uncharacterized protein</fullName>
    </submittedName>
</protein>
<dbReference type="RefSeq" id="WP_244885308.1">
    <property type="nucleotide sequence ID" value="NZ_CP136137.1"/>
</dbReference>
<reference evidence="1 2" key="1">
    <citation type="journal article" date="2023" name="Virus Evol.">
        <title>Computational host range prediction-The good, the bad, and the ugly.</title>
        <authorList>
            <person name="Howell A.A."/>
            <person name="Versoza C.J."/>
            <person name="Pfeifer S.P."/>
        </authorList>
    </citation>
    <scope>NUCLEOTIDE SEQUENCE [LARGE SCALE GENOMIC DNA]</scope>
    <source>
        <strain evidence="1 2">1610/1b</strain>
    </source>
</reference>
<dbReference type="EMBL" id="CP136137">
    <property type="protein sequence ID" value="WYY09126.1"/>
    <property type="molecule type" value="Genomic_DNA"/>
</dbReference>
<evidence type="ECO:0000313" key="2">
    <source>
        <dbReference type="Proteomes" id="UP001479933"/>
    </source>
</evidence>
<gene>
    <name evidence="1" type="ORF">RVF87_08755</name>
</gene>
<dbReference type="Proteomes" id="UP001479933">
    <property type="component" value="Chromosome"/>
</dbReference>
<keyword evidence="2" id="KW-1185">Reference proteome</keyword>